<evidence type="ECO:0000256" key="10">
    <source>
        <dbReference type="HAMAP-Rule" id="MF_00185"/>
    </source>
</evidence>
<dbReference type="HAMAP" id="MF_00185">
    <property type="entry name" value="IPP_trans"/>
    <property type="match status" value="1"/>
</dbReference>
<dbReference type="Proteomes" id="UP000030661">
    <property type="component" value="Unassembled WGS sequence"/>
</dbReference>
<comment type="caution">
    <text evidence="10">Lacks conserved residue(s) required for the propagation of feature annotation.</text>
</comment>
<name>A0A0S6WA18_VECG1</name>
<feature type="binding site" evidence="10">
    <location>
        <begin position="10"/>
        <end position="17"/>
    </location>
    <ligand>
        <name>ATP</name>
        <dbReference type="ChEBI" id="CHEBI:30616"/>
    </ligand>
</feature>
<comment type="cofactor">
    <cofactor evidence="1 10">
        <name>Mg(2+)</name>
        <dbReference type="ChEBI" id="CHEBI:18420"/>
    </cofactor>
</comment>
<evidence type="ECO:0000256" key="6">
    <source>
        <dbReference type="ARBA" id="ARBA00022741"/>
    </source>
</evidence>
<evidence type="ECO:0000256" key="2">
    <source>
        <dbReference type="ARBA" id="ARBA00003213"/>
    </source>
</evidence>
<accession>A0A0S6WA18</accession>
<gene>
    <name evidence="10" type="primary">miaA</name>
    <name evidence="14" type="ORF">U27_01778</name>
</gene>
<evidence type="ECO:0000256" key="5">
    <source>
        <dbReference type="ARBA" id="ARBA00022694"/>
    </source>
</evidence>
<dbReference type="InterPro" id="IPR039657">
    <property type="entry name" value="Dimethylallyltransferase"/>
</dbReference>
<feature type="binding site" evidence="10">
    <location>
        <begin position="12"/>
        <end position="17"/>
    </location>
    <ligand>
        <name>substrate</name>
    </ligand>
</feature>
<dbReference type="HOGENOM" id="CLU_032616_0_1_0"/>
<dbReference type="PANTHER" id="PTHR11088:SF60">
    <property type="entry name" value="TRNA DIMETHYLALLYLTRANSFERASE"/>
    <property type="match status" value="1"/>
</dbReference>
<comment type="subunit">
    <text evidence="10">Monomer.</text>
</comment>
<feature type="site" description="Interaction with substrate tRNA" evidence="10">
    <location>
        <position position="101"/>
    </location>
</feature>
<dbReference type="GO" id="GO:0006400">
    <property type="term" value="P:tRNA modification"/>
    <property type="evidence" value="ECO:0007669"/>
    <property type="project" value="TreeGrafter"/>
</dbReference>
<dbReference type="PANTHER" id="PTHR11088">
    <property type="entry name" value="TRNA DIMETHYLALLYLTRANSFERASE"/>
    <property type="match status" value="1"/>
</dbReference>
<keyword evidence="8 10" id="KW-0460">Magnesium</keyword>
<keyword evidence="5 10" id="KW-0819">tRNA processing</keyword>
<evidence type="ECO:0000256" key="12">
    <source>
        <dbReference type="RuleBase" id="RU003784"/>
    </source>
</evidence>
<evidence type="ECO:0000256" key="7">
    <source>
        <dbReference type="ARBA" id="ARBA00022840"/>
    </source>
</evidence>
<protein>
    <recommendedName>
        <fullName evidence="10">tRNA dimethylallyltransferase</fullName>
        <ecNumber evidence="10">2.5.1.75</ecNumber>
    </recommendedName>
    <alternativeName>
        <fullName evidence="10">Dimethylallyl diphosphate:tRNA dimethylallyltransferase</fullName>
        <shortName evidence="10">DMAPP:tRNA dimethylallyltransferase</shortName>
        <shortName evidence="10">DMATase</shortName>
    </alternativeName>
    <alternativeName>
        <fullName evidence="10">Isopentenyl-diphosphate:tRNA isopentenyltransferase</fullName>
        <shortName evidence="10">IPP transferase</shortName>
        <shortName evidence="10">IPPT</shortName>
        <shortName evidence="10">IPTase</shortName>
    </alternativeName>
</protein>
<dbReference type="Gene3D" id="3.40.50.300">
    <property type="entry name" value="P-loop containing nucleotide triphosphate hydrolases"/>
    <property type="match status" value="1"/>
</dbReference>
<dbReference type="eggNOG" id="COG0324">
    <property type="taxonomic scope" value="Bacteria"/>
</dbReference>
<comment type="function">
    <text evidence="2 10 12">Catalyzes the transfer of a dimethylallyl group onto the adenine at position 37 in tRNAs that read codons beginning with uridine, leading to the formation of N6-(dimethylallyl)adenosine (i(6)A).</text>
</comment>
<proteinExistence type="inferred from homology"/>
<evidence type="ECO:0000256" key="1">
    <source>
        <dbReference type="ARBA" id="ARBA00001946"/>
    </source>
</evidence>
<dbReference type="GO" id="GO:0005524">
    <property type="term" value="F:ATP binding"/>
    <property type="evidence" value="ECO:0007669"/>
    <property type="project" value="UniProtKB-UniRule"/>
</dbReference>
<dbReference type="Gene3D" id="1.10.20.140">
    <property type="match status" value="1"/>
</dbReference>
<comment type="catalytic activity">
    <reaction evidence="9 10 11">
        <text>adenosine(37) in tRNA + dimethylallyl diphosphate = N(6)-dimethylallyladenosine(37) in tRNA + diphosphate</text>
        <dbReference type="Rhea" id="RHEA:26482"/>
        <dbReference type="Rhea" id="RHEA-COMP:10162"/>
        <dbReference type="Rhea" id="RHEA-COMP:10375"/>
        <dbReference type="ChEBI" id="CHEBI:33019"/>
        <dbReference type="ChEBI" id="CHEBI:57623"/>
        <dbReference type="ChEBI" id="CHEBI:74411"/>
        <dbReference type="ChEBI" id="CHEBI:74415"/>
        <dbReference type="EC" id="2.5.1.75"/>
    </reaction>
</comment>
<dbReference type="Pfam" id="PF01715">
    <property type="entry name" value="IPPT"/>
    <property type="match status" value="1"/>
</dbReference>
<evidence type="ECO:0000256" key="13">
    <source>
        <dbReference type="RuleBase" id="RU003785"/>
    </source>
</evidence>
<dbReference type="InterPro" id="IPR027417">
    <property type="entry name" value="P-loop_NTPase"/>
</dbReference>
<comment type="similarity">
    <text evidence="3 10 13">Belongs to the IPP transferase family.</text>
</comment>
<evidence type="ECO:0000256" key="4">
    <source>
        <dbReference type="ARBA" id="ARBA00022679"/>
    </source>
</evidence>
<dbReference type="GO" id="GO:0052381">
    <property type="term" value="F:tRNA dimethylallyltransferase activity"/>
    <property type="evidence" value="ECO:0007669"/>
    <property type="project" value="UniProtKB-UniRule"/>
</dbReference>
<dbReference type="InterPro" id="IPR018022">
    <property type="entry name" value="IPT"/>
</dbReference>
<evidence type="ECO:0000256" key="11">
    <source>
        <dbReference type="RuleBase" id="RU003783"/>
    </source>
</evidence>
<evidence type="ECO:0000256" key="3">
    <source>
        <dbReference type="ARBA" id="ARBA00005842"/>
    </source>
</evidence>
<organism evidence="14">
    <name type="scientific">Vecturithrix granuli</name>
    <dbReference type="NCBI Taxonomy" id="1499967"/>
    <lineage>
        <taxon>Bacteria</taxon>
        <taxon>Candidatus Moduliflexota</taxon>
        <taxon>Candidatus Vecturitrichia</taxon>
        <taxon>Candidatus Vecturitrichales</taxon>
        <taxon>Candidatus Vecturitrichaceae</taxon>
        <taxon>Candidatus Vecturithrix</taxon>
    </lineage>
</organism>
<evidence type="ECO:0000313" key="15">
    <source>
        <dbReference type="Proteomes" id="UP000030661"/>
    </source>
</evidence>
<dbReference type="SUPFAM" id="SSF52540">
    <property type="entry name" value="P-loop containing nucleoside triphosphate hydrolases"/>
    <property type="match status" value="2"/>
</dbReference>
<dbReference type="EC" id="2.5.1.75" evidence="10"/>
<keyword evidence="6 10" id="KW-0547">Nucleotide-binding</keyword>
<evidence type="ECO:0000313" key="14">
    <source>
        <dbReference type="EMBL" id="GAK54947.1"/>
    </source>
</evidence>
<sequence>MSIPLVILAGPTGIGKTEVALELAERLHAEIVGADSMQIYRFMDIGTAKPTMEERSRVPHHLIDIRNPDEEYSAADYARDATRVICDIDARGKLPLLVGGTGLYIQAVVYGIFEGPGRDETYREHLRELAEEYGNLALYQKLETLDPLSAHRLHPNDLVRVIRALEIFHLTGIPISAYQATATTPLAAFTPCFLGLTTEREILYDRIETRVDAMIETGLVEEVQGLLQQGYHAELNAMKSLGYKEIVAFLQGQTDLPTAITQIKRDSRRYAKRQLTWFRKYQNVLWVHRTPDMSSDQIVARCLEHIEMWRANL</sequence>
<keyword evidence="7 10" id="KW-0067">ATP-binding</keyword>
<reference evidence="14" key="1">
    <citation type="journal article" date="2015" name="PeerJ">
        <title>First genomic representation of candidate bacterial phylum KSB3 points to enhanced environmental sensing as a trigger of wastewater bulking.</title>
        <authorList>
            <person name="Sekiguchi Y."/>
            <person name="Ohashi A."/>
            <person name="Parks D.H."/>
            <person name="Yamauchi T."/>
            <person name="Tyson G.W."/>
            <person name="Hugenholtz P."/>
        </authorList>
    </citation>
    <scope>NUCLEOTIDE SEQUENCE [LARGE SCALE GENOMIC DNA]</scope>
</reference>
<evidence type="ECO:0000256" key="8">
    <source>
        <dbReference type="ARBA" id="ARBA00022842"/>
    </source>
</evidence>
<keyword evidence="4 10" id="KW-0808">Transferase</keyword>
<dbReference type="AlphaFoldDB" id="A0A0S6WA18"/>
<keyword evidence="15" id="KW-1185">Reference proteome</keyword>
<dbReference type="EMBL" id="DF820463">
    <property type="protein sequence ID" value="GAK54947.1"/>
    <property type="molecule type" value="Genomic_DNA"/>
</dbReference>
<dbReference type="NCBIfam" id="TIGR00174">
    <property type="entry name" value="miaA"/>
    <property type="match status" value="1"/>
</dbReference>
<feature type="region of interest" description="Interaction with substrate tRNA" evidence="10">
    <location>
        <begin position="35"/>
        <end position="38"/>
    </location>
</feature>
<evidence type="ECO:0000256" key="9">
    <source>
        <dbReference type="ARBA" id="ARBA00049563"/>
    </source>
</evidence>
<dbReference type="STRING" id="1499967.U27_01778"/>
<dbReference type="FunFam" id="1.10.20.140:FF:000001">
    <property type="entry name" value="tRNA dimethylallyltransferase"/>
    <property type="match status" value="1"/>
</dbReference>
<feature type="site" description="Interaction with substrate tRNA" evidence="10">
    <location>
        <position position="123"/>
    </location>
</feature>